<feature type="compositionally biased region" description="Low complexity" evidence="9">
    <location>
        <begin position="319"/>
        <end position="332"/>
    </location>
</feature>
<dbReference type="GO" id="GO:0005524">
    <property type="term" value="F:ATP binding"/>
    <property type="evidence" value="ECO:0007669"/>
    <property type="project" value="UniProtKB-KW"/>
</dbReference>
<evidence type="ECO:0000256" key="5">
    <source>
        <dbReference type="ARBA" id="ARBA00023175"/>
    </source>
</evidence>
<comment type="similarity">
    <text evidence="6">Belongs to the TRAFAC class myosin-kinesin ATPase superfamily. Kinesin family. KIN-12 subfamily.</text>
</comment>
<comment type="caution">
    <text evidence="7">Lacks conserved residue(s) required for the propagation of feature annotation.</text>
</comment>
<evidence type="ECO:0000256" key="9">
    <source>
        <dbReference type="SAM" id="MobiDB-lite"/>
    </source>
</evidence>
<evidence type="ECO:0000313" key="12">
    <source>
        <dbReference type="Proteomes" id="UP000023152"/>
    </source>
</evidence>
<keyword evidence="5" id="KW-0505">Motor protein</keyword>
<feature type="domain" description="Kinesin motor" evidence="10">
    <location>
        <begin position="1"/>
        <end position="66"/>
    </location>
</feature>
<dbReference type="InterPro" id="IPR036961">
    <property type="entry name" value="Kinesin_motor_dom_sf"/>
</dbReference>
<dbReference type="EMBL" id="ASPP01005405">
    <property type="protein sequence ID" value="ETO30598.1"/>
    <property type="molecule type" value="Genomic_DNA"/>
</dbReference>
<evidence type="ECO:0000256" key="3">
    <source>
        <dbReference type="ARBA" id="ARBA00022840"/>
    </source>
</evidence>
<organism evidence="11 12">
    <name type="scientific">Reticulomyxa filosa</name>
    <dbReference type="NCBI Taxonomy" id="46433"/>
    <lineage>
        <taxon>Eukaryota</taxon>
        <taxon>Sar</taxon>
        <taxon>Rhizaria</taxon>
        <taxon>Retaria</taxon>
        <taxon>Foraminifera</taxon>
        <taxon>Monothalamids</taxon>
        <taxon>Reticulomyxidae</taxon>
        <taxon>Reticulomyxa</taxon>
    </lineage>
</organism>
<dbReference type="GO" id="GO:0008017">
    <property type="term" value="F:microtubule binding"/>
    <property type="evidence" value="ECO:0007669"/>
    <property type="project" value="InterPro"/>
</dbReference>
<evidence type="ECO:0000256" key="7">
    <source>
        <dbReference type="PROSITE-ProRule" id="PRU00283"/>
    </source>
</evidence>
<dbReference type="InterPro" id="IPR044986">
    <property type="entry name" value="KIF15/KIN-12"/>
</dbReference>
<accession>X6NXI8</accession>
<dbReference type="GO" id="GO:0003777">
    <property type="term" value="F:microtubule motor activity"/>
    <property type="evidence" value="ECO:0007669"/>
    <property type="project" value="InterPro"/>
</dbReference>
<dbReference type="GO" id="GO:0005874">
    <property type="term" value="C:microtubule"/>
    <property type="evidence" value="ECO:0007669"/>
    <property type="project" value="UniProtKB-KW"/>
</dbReference>
<keyword evidence="4 8" id="KW-0175">Coiled coil</keyword>
<dbReference type="Pfam" id="PF00225">
    <property type="entry name" value="Kinesin"/>
    <property type="match status" value="1"/>
</dbReference>
<evidence type="ECO:0000256" key="6">
    <source>
        <dbReference type="ARBA" id="ARBA00034488"/>
    </source>
</evidence>
<sequence>MKALADTNKGNSRKHIHYRDSKLTFLLKDSLGGNSLTYMIANISPSTTNLLESLATLQFAGRAKFIRNKALLNEDQSGSIGALKKENAKLVSQIAKLKERLRNGVGGDLMMSMTQLSGDENDDVNNEEAMNKNRSNEGHVAMNEKHTAKEKWKDAIEILEQQNYAIRREKENLKAMHDKTLEIIKQQKQTVLKLKLTLRLREEALKKLQPLSVFNNSTQTTEMWTLEALRAIIEKETEQMNEYKKSHDRVLLEEERQVNLELKQQKEQMIDFIHHQLMKWKNTVDTLIDENMQLKHRDEGEENDDNDNDDDNNKEEQRQLQQQQQQQQQQYY</sequence>
<feature type="coiled-coil region" evidence="8">
    <location>
        <begin position="142"/>
        <end position="176"/>
    </location>
</feature>
<feature type="region of interest" description="Disordered" evidence="9">
    <location>
        <begin position="294"/>
        <end position="332"/>
    </location>
</feature>
<evidence type="ECO:0000256" key="4">
    <source>
        <dbReference type="ARBA" id="ARBA00023054"/>
    </source>
</evidence>
<comment type="caution">
    <text evidence="11">The sequence shown here is derived from an EMBL/GenBank/DDBJ whole genome shotgun (WGS) entry which is preliminary data.</text>
</comment>
<proteinExistence type="inferred from homology"/>
<dbReference type="InterPro" id="IPR027417">
    <property type="entry name" value="P-loop_NTPase"/>
</dbReference>
<dbReference type="InterPro" id="IPR001752">
    <property type="entry name" value="Kinesin_motor_dom"/>
</dbReference>
<keyword evidence="12" id="KW-1185">Reference proteome</keyword>
<keyword evidence="1" id="KW-0493">Microtubule</keyword>
<keyword evidence="3" id="KW-0067">ATP-binding</keyword>
<dbReference type="PANTHER" id="PTHR37739">
    <property type="entry name" value="KINESIN-LIKE PROTEIN KIN-12D"/>
    <property type="match status" value="1"/>
</dbReference>
<dbReference type="PROSITE" id="PS50067">
    <property type="entry name" value="KINESIN_MOTOR_2"/>
    <property type="match status" value="1"/>
</dbReference>
<dbReference type="PANTHER" id="PTHR37739:SF8">
    <property type="entry name" value="KINESIN-LIKE PROTEIN KIN-12D"/>
    <property type="match status" value="1"/>
</dbReference>
<evidence type="ECO:0000256" key="2">
    <source>
        <dbReference type="ARBA" id="ARBA00022741"/>
    </source>
</evidence>
<keyword evidence="2" id="KW-0547">Nucleotide-binding</keyword>
<dbReference type="OrthoDB" id="3176171at2759"/>
<dbReference type="Proteomes" id="UP000023152">
    <property type="component" value="Unassembled WGS sequence"/>
</dbReference>
<evidence type="ECO:0000313" key="11">
    <source>
        <dbReference type="EMBL" id="ETO30598.1"/>
    </source>
</evidence>
<protein>
    <recommendedName>
        <fullName evidence="10">Kinesin motor domain-containing protein</fullName>
    </recommendedName>
</protein>
<name>X6NXI8_RETFI</name>
<evidence type="ECO:0000256" key="1">
    <source>
        <dbReference type="ARBA" id="ARBA00022701"/>
    </source>
</evidence>
<dbReference type="SUPFAM" id="SSF52540">
    <property type="entry name" value="P-loop containing nucleoside triphosphate hydrolases"/>
    <property type="match status" value="1"/>
</dbReference>
<feature type="non-terminal residue" evidence="11">
    <location>
        <position position="332"/>
    </location>
</feature>
<dbReference type="GO" id="GO:0007018">
    <property type="term" value="P:microtubule-based movement"/>
    <property type="evidence" value="ECO:0007669"/>
    <property type="project" value="InterPro"/>
</dbReference>
<reference evidence="11 12" key="1">
    <citation type="journal article" date="2013" name="Curr. Biol.">
        <title>The Genome of the Foraminiferan Reticulomyxa filosa.</title>
        <authorList>
            <person name="Glockner G."/>
            <person name="Hulsmann N."/>
            <person name="Schleicher M."/>
            <person name="Noegel A.A."/>
            <person name="Eichinger L."/>
            <person name="Gallinger C."/>
            <person name="Pawlowski J."/>
            <person name="Sierra R."/>
            <person name="Euteneuer U."/>
            <person name="Pillet L."/>
            <person name="Moustafa A."/>
            <person name="Platzer M."/>
            <person name="Groth M."/>
            <person name="Szafranski K."/>
            <person name="Schliwa M."/>
        </authorList>
    </citation>
    <scope>NUCLEOTIDE SEQUENCE [LARGE SCALE GENOMIC DNA]</scope>
</reference>
<dbReference type="AlphaFoldDB" id="X6NXI8"/>
<evidence type="ECO:0000259" key="10">
    <source>
        <dbReference type="PROSITE" id="PS50067"/>
    </source>
</evidence>
<feature type="compositionally biased region" description="Acidic residues" evidence="9">
    <location>
        <begin position="300"/>
        <end position="313"/>
    </location>
</feature>
<feature type="coiled-coil region" evidence="8">
    <location>
        <begin position="226"/>
        <end position="253"/>
    </location>
</feature>
<dbReference type="Gene3D" id="3.40.850.10">
    <property type="entry name" value="Kinesin motor domain"/>
    <property type="match status" value="1"/>
</dbReference>
<evidence type="ECO:0000256" key="8">
    <source>
        <dbReference type="SAM" id="Coils"/>
    </source>
</evidence>
<gene>
    <name evidence="11" type="ORF">RFI_06522</name>
</gene>